<reference evidence="4 7" key="3">
    <citation type="submission" date="2016-08" db="EMBL/GenBank/DDBJ databases">
        <authorList>
            <person name="Seilhamer J.J."/>
        </authorList>
    </citation>
    <scope>NUCLEOTIDE SEQUENCE [LARGE SCALE GENOMIC DNA]</scope>
    <source>
        <strain evidence="4 7">NML150140-1</strain>
    </source>
</reference>
<proteinExistence type="predicted"/>
<keyword evidence="8" id="KW-1185">Reference proteome</keyword>
<feature type="domain" description="SAF" evidence="2">
    <location>
        <begin position="40"/>
        <end position="87"/>
    </location>
</feature>
<evidence type="ECO:0000313" key="7">
    <source>
        <dbReference type="Proteomes" id="UP000094271"/>
    </source>
</evidence>
<evidence type="ECO:0000313" key="4">
    <source>
        <dbReference type="EMBL" id="ODR48009.1"/>
    </source>
</evidence>
<gene>
    <name evidence="3" type="primary">suyA</name>
    <name evidence="4" type="ORF">BEI59_21850</name>
    <name evidence="3" type="ORF">BEI61_00599</name>
    <name evidence="5" type="ORF">BEI63_06400</name>
</gene>
<dbReference type="RefSeq" id="WP_069151182.1">
    <property type="nucleotide sequence ID" value="NZ_DAWDRA010000026.1"/>
</dbReference>
<accession>A0A1E3AJU7</accession>
<evidence type="ECO:0000313" key="5">
    <source>
        <dbReference type="EMBL" id="ODR59781.1"/>
    </source>
</evidence>
<keyword evidence="1 3" id="KW-0456">Lyase</keyword>
<name>A0A1E3AJU7_9FIRM</name>
<evidence type="ECO:0000313" key="8">
    <source>
        <dbReference type="Proteomes" id="UP000094869"/>
    </source>
</evidence>
<dbReference type="Proteomes" id="UP000094869">
    <property type="component" value="Unassembled WGS sequence"/>
</dbReference>
<dbReference type="GO" id="GO:0034010">
    <property type="term" value="F:sulfolactate sulfo-lyase activity"/>
    <property type="evidence" value="ECO:0007669"/>
    <property type="project" value="UniProtKB-EC"/>
</dbReference>
<evidence type="ECO:0000313" key="3">
    <source>
        <dbReference type="EMBL" id="ODM08970.1"/>
    </source>
</evidence>
<evidence type="ECO:0000259" key="2">
    <source>
        <dbReference type="Pfam" id="PF08666"/>
    </source>
</evidence>
<dbReference type="AlphaFoldDB" id="A0A1E3AJU7"/>
<dbReference type="CDD" id="cd11613">
    <property type="entry name" value="SAF_AH_GD"/>
    <property type="match status" value="1"/>
</dbReference>
<reference evidence="3 6" key="1">
    <citation type="submission" date="2016-07" db="EMBL/GenBank/DDBJ databases">
        <title>Characterization of isolates of Eisenbergiella tayi derived from blood cultures, using whole genome sequencing.</title>
        <authorList>
            <person name="Burdz T."/>
            <person name="Wiebe D."/>
            <person name="Huynh C."/>
            <person name="Bernard K."/>
        </authorList>
    </citation>
    <scope>NUCLEOTIDE SEQUENCE [LARGE SCALE GENOMIC DNA]</scope>
    <source>
        <strain evidence="3 6">NML 110608</strain>
    </source>
</reference>
<dbReference type="EMBL" id="MCGH01000001">
    <property type="protein sequence ID" value="ODM08970.1"/>
    <property type="molecule type" value="Genomic_DNA"/>
</dbReference>
<dbReference type="Gene3D" id="2.30.130.110">
    <property type="match status" value="1"/>
</dbReference>
<dbReference type="Pfam" id="PF08666">
    <property type="entry name" value="SAF"/>
    <property type="match status" value="1"/>
</dbReference>
<dbReference type="Proteomes" id="UP000094067">
    <property type="component" value="Unassembled WGS sequence"/>
</dbReference>
<dbReference type="InterPro" id="IPR044144">
    <property type="entry name" value="SAF_UxaA/GarD"/>
</dbReference>
<dbReference type="EC" id="4.4.1.24" evidence="3"/>
<sequence>MERKGILIKDNDMAVTLSEPAAAGDMVVYEKAGQKYCLPVKESIPCYHKAACRDIRNGELVYKYGQVIGRAVEDIPAGYLIHTHNLKSVCLAPMPEKDGD</sequence>
<dbReference type="Proteomes" id="UP000094271">
    <property type="component" value="Unassembled WGS sequence"/>
</dbReference>
<evidence type="ECO:0000256" key="1">
    <source>
        <dbReference type="ARBA" id="ARBA00023239"/>
    </source>
</evidence>
<dbReference type="EMBL" id="MEHA01000018">
    <property type="protein sequence ID" value="ODR48009.1"/>
    <property type="molecule type" value="Genomic_DNA"/>
</dbReference>
<comment type="caution">
    <text evidence="3">The sequence shown here is derived from an EMBL/GenBank/DDBJ whole genome shotgun (WGS) entry which is preliminary data.</text>
</comment>
<evidence type="ECO:0000313" key="6">
    <source>
        <dbReference type="Proteomes" id="UP000094067"/>
    </source>
</evidence>
<organism evidence="3 6">
    <name type="scientific">Eisenbergiella tayi</name>
    <dbReference type="NCBI Taxonomy" id="1432052"/>
    <lineage>
        <taxon>Bacteria</taxon>
        <taxon>Bacillati</taxon>
        <taxon>Bacillota</taxon>
        <taxon>Clostridia</taxon>
        <taxon>Lachnospirales</taxon>
        <taxon>Lachnospiraceae</taxon>
        <taxon>Eisenbergiella</taxon>
    </lineage>
</organism>
<dbReference type="InterPro" id="IPR013974">
    <property type="entry name" value="SAF"/>
</dbReference>
<dbReference type="EMBL" id="MEHD01000014">
    <property type="protein sequence ID" value="ODR59781.1"/>
    <property type="molecule type" value="Genomic_DNA"/>
</dbReference>
<dbReference type="OrthoDB" id="9804574at2"/>
<reference evidence="5 8" key="2">
    <citation type="submission" date="2016-08" db="EMBL/GenBank/DDBJ databases">
        <title>Characterization of Isolates of Eisenbergiella tayi Derived from Blood Cultures, Using Whole Genome Sequencing.</title>
        <authorList>
            <person name="Bernier A.-M."/>
            <person name="Burdz T."/>
            <person name="Wiebe D."/>
            <person name="Bernard K."/>
        </authorList>
    </citation>
    <scope>NUCLEOTIDE SEQUENCE [LARGE SCALE GENOMIC DNA]</scope>
    <source>
        <strain evidence="5 8">NML120146</strain>
    </source>
</reference>
<protein>
    <submittedName>
        <fullName evidence="3">(2R)-sulfolactate sulfo-lyase subunit alpha</fullName>
        <ecNumber evidence="3">4.4.1.24</ecNumber>
    </submittedName>
</protein>